<dbReference type="InterPro" id="IPR014748">
    <property type="entry name" value="Enoyl-CoA_hydra_C"/>
</dbReference>
<dbReference type="Proteomes" id="UP001160499">
    <property type="component" value="Unassembled WGS sequence"/>
</dbReference>
<accession>A0ABT6LHJ1</accession>
<comment type="similarity">
    <text evidence="1">Belongs to the enoyl-CoA hydratase/isomerase family.</text>
</comment>
<dbReference type="Gene3D" id="1.10.12.10">
    <property type="entry name" value="Lyase 2-enoyl-coa Hydratase, Chain A, domain 2"/>
    <property type="match status" value="1"/>
</dbReference>
<dbReference type="InterPro" id="IPR029045">
    <property type="entry name" value="ClpP/crotonase-like_dom_sf"/>
</dbReference>
<reference evidence="2 3" key="1">
    <citation type="submission" date="2023-04" db="EMBL/GenBank/DDBJ databases">
        <title>Forest soil microbial communities from Buena Vista Peninsula, Colon Province, Panama.</title>
        <authorList>
            <person name="Bouskill N."/>
        </authorList>
    </citation>
    <scope>NUCLEOTIDE SEQUENCE [LARGE SCALE GENOMIC DNA]</scope>
    <source>
        <strain evidence="2 3">GGS1</strain>
    </source>
</reference>
<comment type="caution">
    <text evidence="2">The sequence shown here is derived from an EMBL/GenBank/DDBJ whole genome shotgun (WGS) entry which is preliminary data.</text>
</comment>
<evidence type="ECO:0000313" key="2">
    <source>
        <dbReference type="EMBL" id="MDH6215254.1"/>
    </source>
</evidence>
<gene>
    <name evidence="2" type="ORF">M2283_002537</name>
</gene>
<organism evidence="2 3">
    <name type="scientific">Streptomyces pseudovenezuelae</name>
    <dbReference type="NCBI Taxonomy" id="67350"/>
    <lineage>
        <taxon>Bacteria</taxon>
        <taxon>Bacillati</taxon>
        <taxon>Actinomycetota</taxon>
        <taxon>Actinomycetes</taxon>
        <taxon>Kitasatosporales</taxon>
        <taxon>Streptomycetaceae</taxon>
        <taxon>Streptomyces</taxon>
        <taxon>Streptomyces aurantiacus group</taxon>
    </lineage>
</organism>
<dbReference type="SUPFAM" id="SSF52096">
    <property type="entry name" value="ClpP/crotonase"/>
    <property type="match status" value="1"/>
</dbReference>
<evidence type="ECO:0000256" key="1">
    <source>
        <dbReference type="ARBA" id="ARBA00005254"/>
    </source>
</evidence>
<proteinExistence type="inferred from homology"/>
<protein>
    <submittedName>
        <fullName evidence="2">Uncharacterized protein</fullName>
    </submittedName>
</protein>
<name>A0ABT6LHJ1_9ACTN</name>
<dbReference type="EMBL" id="JARXVH010000003">
    <property type="protein sequence ID" value="MDH6215254.1"/>
    <property type="molecule type" value="Genomic_DNA"/>
</dbReference>
<evidence type="ECO:0000313" key="3">
    <source>
        <dbReference type="Proteomes" id="UP001160499"/>
    </source>
</evidence>
<sequence length="127" mass="13331">MGLPGLLGLLGLAQRAWSRRAPVARLRATRSGGAVVVVRETVTARLTGEGGALHAALAPADRVQARSRDAVHVTKRIVQDTRGLDDHTACTVQDPLGTPVFATTATTAAAAEGAHAFTEKRPPAWHR</sequence>
<keyword evidence="3" id="KW-1185">Reference proteome</keyword>